<dbReference type="InterPro" id="IPR036259">
    <property type="entry name" value="MFS_trans_sf"/>
</dbReference>
<feature type="transmembrane region" description="Helical" evidence="6">
    <location>
        <begin position="521"/>
        <end position="545"/>
    </location>
</feature>
<keyword evidence="2 6" id="KW-0812">Transmembrane</keyword>
<dbReference type="PROSITE" id="PS50850">
    <property type="entry name" value="MFS"/>
    <property type="match status" value="1"/>
</dbReference>
<feature type="transmembrane region" description="Helical" evidence="6">
    <location>
        <begin position="487"/>
        <end position="509"/>
    </location>
</feature>
<feature type="compositionally biased region" description="Basic and acidic residues" evidence="5">
    <location>
        <begin position="42"/>
        <end position="52"/>
    </location>
</feature>
<accession>A0A8H3FZ48</accession>
<dbReference type="InterPro" id="IPR005829">
    <property type="entry name" value="Sugar_transporter_CS"/>
</dbReference>
<feature type="domain" description="Major facilitator superfamily (MFS) profile" evidence="7">
    <location>
        <begin position="107"/>
        <end position="578"/>
    </location>
</feature>
<feature type="transmembrane region" description="Helical" evidence="6">
    <location>
        <begin position="418"/>
        <end position="439"/>
    </location>
</feature>
<evidence type="ECO:0000256" key="6">
    <source>
        <dbReference type="SAM" id="Phobius"/>
    </source>
</evidence>
<feature type="transmembrane region" description="Helical" evidence="6">
    <location>
        <begin position="551"/>
        <end position="573"/>
    </location>
</feature>
<dbReference type="Pfam" id="PF07690">
    <property type="entry name" value="MFS_1"/>
    <property type="match status" value="2"/>
</dbReference>
<dbReference type="OrthoDB" id="3026777at2759"/>
<keyword evidence="9" id="KW-1185">Reference proteome</keyword>
<dbReference type="EMBL" id="CAJPDT010000056">
    <property type="protein sequence ID" value="CAF9930268.1"/>
    <property type="molecule type" value="Genomic_DNA"/>
</dbReference>
<evidence type="ECO:0000256" key="2">
    <source>
        <dbReference type="ARBA" id="ARBA00022692"/>
    </source>
</evidence>
<feature type="compositionally biased region" description="Acidic residues" evidence="5">
    <location>
        <begin position="1"/>
        <end position="10"/>
    </location>
</feature>
<feature type="transmembrane region" description="Helical" evidence="6">
    <location>
        <begin position="294"/>
        <end position="316"/>
    </location>
</feature>
<dbReference type="InterPro" id="IPR011701">
    <property type="entry name" value="MFS"/>
</dbReference>
<feature type="transmembrane region" description="Helical" evidence="6">
    <location>
        <begin position="460"/>
        <end position="481"/>
    </location>
</feature>
<feature type="transmembrane region" description="Helical" evidence="6">
    <location>
        <begin position="199"/>
        <end position="218"/>
    </location>
</feature>
<evidence type="ECO:0000256" key="5">
    <source>
        <dbReference type="SAM" id="MobiDB-lite"/>
    </source>
</evidence>
<dbReference type="GO" id="GO:0016020">
    <property type="term" value="C:membrane"/>
    <property type="evidence" value="ECO:0007669"/>
    <property type="project" value="UniProtKB-SubCell"/>
</dbReference>
<dbReference type="PROSITE" id="PS00216">
    <property type="entry name" value="SUGAR_TRANSPORT_1"/>
    <property type="match status" value="1"/>
</dbReference>
<comment type="subcellular location">
    <subcellularLocation>
        <location evidence="1">Membrane</location>
        <topology evidence="1">Multi-pass membrane protein</topology>
    </subcellularLocation>
</comment>
<evidence type="ECO:0000313" key="9">
    <source>
        <dbReference type="Proteomes" id="UP000664534"/>
    </source>
</evidence>
<feature type="transmembrane region" description="Helical" evidence="6">
    <location>
        <begin position="168"/>
        <end position="187"/>
    </location>
</feature>
<dbReference type="AlphaFoldDB" id="A0A8H3FZ48"/>
<name>A0A8H3FZ48_9LECA</name>
<evidence type="ECO:0000313" key="8">
    <source>
        <dbReference type="EMBL" id="CAF9930268.1"/>
    </source>
</evidence>
<feature type="compositionally biased region" description="Polar residues" evidence="5">
    <location>
        <begin position="18"/>
        <end position="29"/>
    </location>
</feature>
<dbReference type="GO" id="GO:0022857">
    <property type="term" value="F:transmembrane transporter activity"/>
    <property type="evidence" value="ECO:0007669"/>
    <property type="project" value="InterPro"/>
</dbReference>
<evidence type="ECO:0000256" key="1">
    <source>
        <dbReference type="ARBA" id="ARBA00004141"/>
    </source>
</evidence>
<proteinExistence type="predicted"/>
<feature type="region of interest" description="Disordered" evidence="5">
    <location>
        <begin position="583"/>
        <end position="607"/>
    </location>
</feature>
<evidence type="ECO:0000256" key="3">
    <source>
        <dbReference type="ARBA" id="ARBA00022989"/>
    </source>
</evidence>
<evidence type="ECO:0000259" key="7">
    <source>
        <dbReference type="PROSITE" id="PS50850"/>
    </source>
</evidence>
<dbReference type="InterPro" id="IPR020846">
    <property type="entry name" value="MFS_dom"/>
</dbReference>
<dbReference type="PANTHER" id="PTHR23507">
    <property type="entry name" value="ZGC:174356"/>
    <property type="match status" value="1"/>
</dbReference>
<dbReference type="PANTHER" id="PTHR23507:SF40">
    <property type="entry name" value="TETRACYCLINE-EFFLUX TRANSPORTER"/>
    <property type="match status" value="1"/>
</dbReference>
<sequence length="607" mass="66732">MENEEAFEADAEIHGLEQVQSHSSYQFTQKGHDTVKAGFRGFEIEGDTHNEESPLLSPNRGDEGREASETGAHETRDPPKWDGEKDFEGRPWWNKPSVFWLLPPYFLFTLAYGGTFVPRIDLILSLICKRYFSERSLHDPSFHMMPVILGDDNPQCRIPEVQSLVSKFTLYLNLAAGLLSAVVSPKLGALSDRYGRKWVISTTVLGTILCEVVIVVVARYPDTFSVNWILLGYALDGLGGSFITAMALSFAYASDCTAPDKRNVAFGYYHGSLFCGIAVGPILAGYIVKATGHLLSIFYIALGAHSTFLLFLLFVIPESLSKKRQLRAREKIKSVGAAEQQTFSNPLSYSVKLLTGAKLLQPLAILWPTDQGTNSAVRRNLAFLAAVDTIMFGVAMGSMTIVIIYTKYMFGWGTLENGMFVSIVNTCRVFTLLVILPVASRVLRGPRSSSAQRLSGSDNIDLYIIRIAVFFDVLGYVGYTLVRNGSIFILCGAIASIGGMGSPTLQAALTKHVPPDRTGQVLGAMGLLHGLARVVAPTIFNLIYAQTVGKFTQTVFVCLTATFGVAFILSWFVRPHVYWDQKEPSNTSTSDNAANRDAFQEDDEAVR</sequence>
<feature type="transmembrane region" description="Helical" evidence="6">
    <location>
        <begin position="265"/>
        <end position="288"/>
    </location>
</feature>
<protein>
    <recommendedName>
        <fullName evidence="7">Major facilitator superfamily (MFS) profile domain-containing protein</fullName>
    </recommendedName>
</protein>
<dbReference type="Proteomes" id="UP000664534">
    <property type="component" value="Unassembled WGS sequence"/>
</dbReference>
<feature type="transmembrane region" description="Helical" evidence="6">
    <location>
        <begin position="98"/>
        <end position="117"/>
    </location>
</feature>
<feature type="compositionally biased region" description="Polar residues" evidence="5">
    <location>
        <begin position="584"/>
        <end position="593"/>
    </location>
</feature>
<feature type="transmembrane region" description="Helical" evidence="6">
    <location>
        <begin position="381"/>
        <end position="406"/>
    </location>
</feature>
<comment type="caution">
    <text evidence="8">The sequence shown here is derived from an EMBL/GenBank/DDBJ whole genome shotgun (WGS) entry which is preliminary data.</text>
</comment>
<dbReference type="Gene3D" id="1.20.1250.20">
    <property type="entry name" value="MFS general substrate transporter like domains"/>
    <property type="match status" value="1"/>
</dbReference>
<reference evidence="8" key="1">
    <citation type="submission" date="2021-03" db="EMBL/GenBank/DDBJ databases">
        <authorList>
            <person name="Tagirdzhanova G."/>
        </authorList>
    </citation>
    <scope>NUCLEOTIDE SEQUENCE</scope>
</reference>
<feature type="transmembrane region" description="Helical" evidence="6">
    <location>
        <begin position="230"/>
        <end position="253"/>
    </location>
</feature>
<evidence type="ECO:0000256" key="4">
    <source>
        <dbReference type="ARBA" id="ARBA00023136"/>
    </source>
</evidence>
<keyword evidence="4 6" id="KW-0472">Membrane</keyword>
<feature type="compositionally biased region" description="Basic and acidic residues" evidence="5">
    <location>
        <begin position="60"/>
        <end position="85"/>
    </location>
</feature>
<gene>
    <name evidence="8" type="ORF">IMSHALPRED_008132</name>
</gene>
<organism evidence="8 9">
    <name type="scientific">Imshaugia aleurites</name>
    <dbReference type="NCBI Taxonomy" id="172621"/>
    <lineage>
        <taxon>Eukaryota</taxon>
        <taxon>Fungi</taxon>
        <taxon>Dikarya</taxon>
        <taxon>Ascomycota</taxon>
        <taxon>Pezizomycotina</taxon>
        <taxon>Lecanoromycetes</taxon>
        <taxon>OSLEUM clade</taxon>
        <taxon>Lecanoromycetidae</taxon>
        <taxon>Lecanorales</taxon>
        <taxon>Lecanorineae</taxon>
        <taxon>Parmeliaceae</taxon>
        <taxon>Imshaugia</taxon>
    </lineage>
</organism>
<feature type="region of interest" description="Disordered" evidence="5">
    <location>
        <begin position="1"/>
        <end position="85"/>
    </location>
</feature>
<dbReference type="SUPFAM" id="SSF103473">
    <property type="entry name" value="MFS general substrate transporter"/>
    <property type="match status" value="1"/>
</dbReference>
<keyword evidence="3 6" id="KW-1133">Transmembrane helix</keyword>